<dbReference type="HOGENOM" id="CLU_1337649_0_0_1"/>
<dbReference type="EMBL" id="KI925458">
    <property type="protein sequence ID" value="ETW81446.1"/>
    <property type="molecule type" value="Genomic_DNA"/>
</dbReference>
<dbReference type="RefSeq" id="XP_009546091.1">
    <property type="nucleotide sequence ID" value="XM_009547796.1"/>
</dbReference>
<sequence length="205" mass="21568">MPIPFLGSPLVCLRVQASDRDGIRDAIISTLAPAASSPSPLRGRWQLSPRSASASASASPTLFLHLALTLTPLAGRPLCGPSARSFRALVRRVQCVRRVPRHAASATLSHRGRVQMTRAQLSAPPFSCPPTHSRAPAPHAPPTALLAPNPPAARASDPSRAASSDPHRVTTPTLAIPVTHRHQRAPRACAPITHSHSHPPSPVAS</sequence>
<name>W4K8Q8_HETIT</name>
<evidence type="ECO:0000256" key="1">
    <source>
        <dbReference type="SAM" id="MobiDB-lite"/>
    </source>
</evidence>
<keyword evidence="3" id="KW-1185">Reference proteome</keyword>
<organism evidence="2 3">
    <name type="scientific">Heterobasidion irregulare (strain TC 32-1)</name>
    <dbReference type="NCBI Taxonomy" id="747525"/>
    <lineage>
        <taxon>Eukaryota</taxon>
        <taxon>Fungi</taxon>
        <taxon>Dikarya</taxon>
        <taxon>Basidiomycota</taxon>
        <taxon>Agaricomycotina</taxon>
        <taxon>Agaricomycetes</taxon>
        <taxon>Russulales</taxon>
        <taxon>Bondarzewiaceae</taxon>
        <taxon>Heterobasidion</taxon>
        <taxon>Heterobasidion annosum species complex</taxon>
    </lineage>
</organism>
<dbReference type="AlphaFoldDB" id="W4K8Q8"/>
<proteinExistence type="predicted"/>
<dbReference type="GeneID" id="20676127"/>
<dbReference type="KEGG" id="hir:HETIRDRAFT_451236"/>
<accession>W4K8Q8</accession>
<reference evidence="2 3" key="1">
    <citation type="journal article" date="2012" name="New Phytol.">
        <title>Insight into trade-off between wood decay and parasitism from the genome of a fungal forest pathogen.</title>
        <authorList>
            <person name="Olson A."/>
            <person name="Aerts A."/>
            <person name="Asiegbu F."/>
            <person name="Belbahri L."/>
            <person name="Bouzid O."/>
            <person name="Broberg A."/>
            <person name="Canback B."/>
            <person name="Coutinho P.M."/>
            <person name="Cullen D."/>
            <person name="Dalman K."/>
            <person name="Deflorio G."/>
            <person name="van Diepen L.T."/>
            <person name="Dunand C."/>
            <person name="Duplessis S."/>
            <person name="Durling M."/>
            <person name="Gonthier P."/>
            <person name="Grimwood J."/>
            <person name="Fossdal C.G."/>
            <person name="Hansson D."/>
            <person name="Henrissat B."/>
            <person name="Hietala A."/>
            <person name="Himmelstrand K."/>
            <person name="Hoffmeister D."/>
            <person name="Hogberg N."/>
            <person name="James T.Y."/>
            <person name="Karlsson M."/>
            <person name="Kohler A."/>
            <person name="Kues U."/>
            <person name="Lee Y.H."/>
            <person name="Lin Y.C."/>
            <person name="Lind M."/>
            <person name="Lindquist E."/>
            <person name="Lombard V."/>
            <person name="Lucas S."/>
            <person name="Lunden K."/>
            <person name="Morin E."/>
            <person name="Murat C."/>
            <person name="Park J."/>
            <person name="Raffaello T."/>
            <person name="Rouze P."/>
            <person name="Salamov A."/>
            <person name="Schmutz J."/>
            <person name="Solheim H."/>
            <person name="Stahlberg J."/>
            <person name="Velez H."/>
            <person name="de Vries R.P."/>
            <person name="Wiebenga A."/>
            <person name="Woodward S."/>
            <person name="Yakovlev I."/>
            <person name="Garbelotto M."/>
            <person name="Martin F."/>
            <person name="Grigoriev I.V."/>
            <person name="Stenlid J."/>
        </authorList>
    </citation>
    <scope>NUCLEOTIDE SEQUENCE [LARGE SCALE GENOMIC DNA]</scope>
    <source>
        <strain evidence="2 3">TC 32-1</strain>
    </source>
</reference>
<evidence type="ECO:0000313" key="3">
    <source>
        <dbReference type="Proteomes" id="UP000030671"/>
    </source>
</evidence>
<feature type="region of interest" description="Disordered" evidence="1">
    <location>
        <begin position="122"/>
        <end position="205"/>
    </location>
</feature>
<dbReference type="InParanoid" id="W4K8Q8"/>
<protein>
    <submittedName>
        <fullName evidence="2">Uncharacterized protein</fullName>
    </submittedName>
</protein>
<dbReference type="Proteomes" id="UP000030671">
    <property type="component" value="Unassembled WGS sequence"/>
</dbReference>
<gene>
    <name evidence="2" type="ORF">HETIRDRAFT_451236</name>
</gene>
<feature type="compositionally biased region" description="Low complexity" evidence="1">
    <location>
        <begin position="129"/>
        <end position="164"/>
    </location>
</feature>
<evidence type="ECO:0000313" key="2">
    <source>
        <dbReference type="EMBL" id="ETW81446.1"/>
    </source>
</evidence>